<evidence type="ECO:0000313" key="2">
    <source>
        <dbReference type="Proteomes" id="UP000051491"/>
    </source>
</evidence>
<gene>
    <name evidence="1" type="ORF">IV43_GL000373</name>
</gene>
<protein>
    <submittedName>
        <fullName evidence="1">Uncharacterized protein</fullName>
    </submittedName>
</protein>
<organism evidence="1 2">
    <name type="scientific">Ligilactobacillus acidipiscis</name>
    <dbReference type="NCBI Taxonomy" id="89059"/>
    <lineage>
        <taxon>Bacteria</taxon>
        <taxon>Bacillati</taxon>
        <taxon>Bacillota</taxon>
        <taxon>Bacilli</taxon>
        <taxon>Lactobacillales</taxon>
        <taxon>Lactobacillaceae</taxon>
        <taxon>Ligilactobacillus</taxon>
    </lineage>
</organism>
<dbReference type="Proteomes" id="UP000051491">
    <property type="component" value="Unassembled WGS sequence"/>
</dbReference>
<dbReference type="OrthoDB" id="9805904at2"/>
<dbReference type="AlphaFoldDB" id="A0A0R2JRS5"/>
<dbReference type="InterPro" id="IPR002347">
    <property type="entry name" value="SDR_fam"/>
</dbReference>
<sequence length="62" mass="6732">MAQKAGIKTKDKMGKAYDGKVALPPFVADSDIDYAYPYLVSDESNLVTGEELVVDGGWTTNF</sequence>
<comment type="caution">
    <text evidence="1">The sequence shown here is derived from an EMBL/GenBank/DDBJ whole genome shotgun (WGS) entry which is preliminary data.</text>
</comment>
<reference evidence="1 2" key="1">
    <citation type="journal article" date="2015" name="Genome Announc.">
        <title>Expanding the biotechnology potential of lactobacilli through comparative genomics of 213 strains and associated genera.</title>
        <authorList>
            <person name="Sun Z."/>
            <person name="Harris H.M."/>
            <person name="McCann A."/>
            <person name="Guo C."/>
            <person name="Argimon S."/>
            <person name="Zhang W."/>
            <person name="Yang X."/>
            <person name="Jeffery I.B."/>
            <person name="Cooney J.C."/>
            <person name="Kagawa T.F."/>
            <person name="Liu W."/>
            <person name="Song Y."/>
            <person name="Salvetti E."/>
            <person name="Wrobel A."/>
            <person name="Rasinkangas P."/>
            <person name="Parkhill J."/>
            <person name="Rea M.C."/>
            <person name="O'Sullivan O."/>
            <person name="Ritari J."/>
            <person name="Douillard F.P."/>
            <person name="Paul Ross R."/>
            <person name="Yang R."/>
            <person name="Briner A.E."/>
            <person name="Felis G.E."/>
            <person name="de Vos W.M."/>
            <person name="Barrangou R."/>
            <person name="Klaenhammer T.R."/>
            <person name="Caufield P.W."/>
            <person name="Cui Y."/>
            <person name="Zhang H."/>
            <person name="O'Toole P.W."/>
        </authorList>
    </citation>
    <scope>NUCLEOTIDE SEQUENCE [LARGE SCALE GENOMIC DNA]</scope>
    <source>
        <strain evidence="1 2">DSM 15353</strain>
    </source>
</reference>
<dbReference type="PATRIC" id="fig|89059.3.peg.380"/>
<name>A0A0R2JRS5_9LACO</name>
<dbReference type="EMBL" id="JQBK01000128">
    <property type="protein sequence ID" value="KRN79801.1"/>
    <property type="molecule type" value="Genomic_DNA"/>
</dbReference>
<dbReference type="Pfam" id="PF13561">
    <property type="entry name" value="adh_short_C2"/>
    <property type="match status" value="1"/>
</dbReference>
<dbReference type="Gene3D" id="3.40.50.720">
    <property type="entry name" value="NAD(P)-binding Rossmann-like Domain"/>
    <property type="match status" value="1"/>
</dbReference>
<proteinExistence type="predicted"/>
<accession>A0A0R2JRS5</accession>
<dbReference type="InterPro" id="IPR036291">
    <property type="entry name" value="NAD(P)-bd_dom_sf"/>
</dbReference>
<dbReference type="SUPFAM" id="SSF51735">
    <property type="entry name" value="NAD(P)-binding Rossmann-fold domains"/>
    <property type="match status" value="1"/>
</dbReference>
<evidence type="ECO:0000313" key="1">
    <source>
        <dbReference type="EMBL" id="KRN79801.1"/>
    </source>
</evidence>